<reference evidence="9 10" key="1">
    <citation type="submission" date="2015-01" db="EMBL/GenBank/DDBJ databases">
        <title>Evolution of Trichinella species and genotypes.</title>
        <authorList>
            <person name="Korhonen P.K."/>
            <person name="Edoardo P."/>
            <person name="Giuseppe L.R."/>
            <person name="Gasser R.B."/>
        </authorList>
    </citation>
    <scope>NUCLEOTIDE SEQUENCE [LARGE SCALE GENOMIC DNA]</scope>
    <source>
        <strain evidence="9">ISS3</strain>
    </source>
</reference>
<dbReference type="GO" id="GO:0046872">
    <property type="term" value="F:metal ion binding"/>
    <property type="evidence" value="ECO:0007669"/>
    <property type="project" value="UniProtKB-KW"/>
</dbReference>
<dbReference type="GO" id="GO:0005886">
    <property type="term" value="C:plasma membrane"/>
    <property type="evidence" value="ECO:0007669"/>
    <property type="project" value="TreeGrafter"/>
</dbReference>
<comment type="similarity">
    <text evidence="2">Belongs to the ADIPOR family.</text>
</comment>
<keyword evidence="5 7" id="KW-0472">Membrane</keyword>
<feature type="binding site" evidence="6">
    <location>
        <position position="377"/>
    </location>
    <ligand>
        <name>Zn(2+)</name>
        <dbReference type="ChEBI" id="CHEBI:29105"/>
    </ligand>
</feature>
<feature type="transmembrane region" description="Helical" evidence="7">
    <location>
        <begin position="304"/>
        <end position="323"/>
    </location>
</feature>
<dbReference type="Proteomes" id="UP000054776">
    <property type="component" value="Unassembled WGS sequence"/>
</dbReference>
<dbReference type="EMBL" id="JYDH01000227">
    <property type="protein sequence ID" value="KRY27946.1"/>
    <property type="molecule type" value="Genomic_DNA"/>
</dbReference>
<evidence type="ECO:0000313" key="10">
    <source>
        <dbReference type="Proteomes" id="UP000054776"/>
    </source>
</evidence>
<feature type="transmembrane region" description="Helical" evidence="7">
    <location>
        <begin position="271"/>
        <end position="292"/>
    </location>
</feature>
<dbReference type="AlphaFoldDB" id="A0A0V1ATG3"/>
<evidence type="ECO:0000256" key="2">
    <source>
        <dbReference type="ARBA" id="ARBA00007018"/>
    </source>
</evidence>
<sequence>MYIIVALGFLIEAILMEKPPVPIEIIVQHPDNVCRTSESDSEEFQDACEGMLDETSCRPVLPWCDETELRSRLMMENDKKELEIHYEQKILYDQDEVDDLEVEDYFCFPSFDTAKENAEMFVKKVWEASWTVTHFHSLPEWLRDNDFLKSGHRPPLPSFNACFKSIFRLHTETGNIWTHMLGCATFIGVAAYFLSRPETEVQWQEKLVFSVFFLSAITCLGFSSAFHTVSCHSERVVKIFSKLDYCGISLLIVGSFVPWLFYGFYCRRGVKIFYTVFIVILGTGCVIVSLIDQFSSPQHRPTRTIMFVSLGLCGIIPCVHYFVTEGVYSAFNEASFGWLMLMAVLYISGAILYALRVPERFFPGKCDIWCQSHQLFHLFVVAAAFVHYHGISELAVYRLSAGPCEEESAVTGNRPPFF</sequence>
<name>A0A0V1ATG3_TRISP</name>
<feature type="chain" id="PRO_5006874743" evidence="8">
    <location>
        <begin position="17"/>
        <end position="418"/>
    </location>
</feature>
<evidence type="ECO:0000256" key="1">
    <source>
        <dbReference type="ARBA" id="ARBA00004141"/>
    </source>
</evidence>
<feature type="signal peptide" evidence="8">
    <location>
        <begin position="1"/>
        <end position="16"/>
    </location>
</feature>
<feature type="binding site" evidence="6">
    <location>
        <position position="373"/>
    </location>
    <ligand>
        <name>Zn(2+)</name>
        <dbReference type="ChEBI" id="CHEBI:29105"/>
    </ligand>
</feature>
<keyword evidence="8" id="KW-0732">Signal</keyword>
<dbReference type="InParanoid" id="A0A0V1ATG3"/>
<dbReference type="PANTHER" id="PTHR20855">
    <property type="entry name" value="ADIPOR/PROGESTIN RECEPTOR-RELATED"/>
    <property type="match status" value="1"/>
</dbReference>
<organism evidence="9 10">
    <name type="scientific">Trichinella spiralis</name>
    <name type="common">Trichina worm</name>
    <dbReference type="NCBI Taxonomy" id="6334"/>
    <lineage>
        <taxon>Eukaryota</taxon>
        <taxon>Metazoa</taxon>
        <taxon>Ecdysozoa</taxon>
        <taxon>Nematoda</taxon>
        <taxon>Enoplea</taxon>
        <taxon>Dorylaimia</taxon>
        <taxon>Trichinellida</taxon>
        <taxon>Trichinellidae</taxon>
        <taxon>Trichinella</taxon>
    </lineage>
</organism>
<dbReference type="OrthoDB" id="5585746at2759"/>
<comment type="caution">
    <text evidence="9">The sequence shown here is derived from an EMBL/GenBank/DDBJ whole genome shotgun (WGS) entry which is preliminary data.</text>
</comment>
<keyword evidence="6" id="KW-0862">Zinc</keyword>
<keyword evidence="3 7" id="KW-0812">Transmembrane</keyword>
<comment type="subcellular location">
    <subcellularLocation>
        <location evidence="1">Membrane</location>
        <topology evidence="1">Multi-pass membrane protein</topology>
    </subcellularLocation>
</comment>
<feature type="transmembrane region" description="Helical" evidence="7">
    <location>
        <begin position="335"/>
        <end position="355"/>
    </location>
</feature>
<evidence type="ECO:0000313" key="9">
    <source>
        <dbReference type="EMBL" id="KRY27946.1"/>
    </source>
</evidence>
<evidence type="ECO:0000256" key="8">
    <source>
        <dbReference type="SAM" id="SignalP"/>
    </source>
</evidence>
<dbReference type="STRING" id="6334.A0A0V1ATG3"/>
<keyword evidence="9" id="KW-0675">Receptor</keyword>
<feature type="transmembrane region" description="Helical" evidence="7">
    <location>
        <begin position="375"/>
        <end position="391"/>
    </location>
</feature>
<protein>
    <submittedName>
        <fullName evidence="9">ADIPOR-like receptor</fullName>
    </submittedName>
</protein>
<feature type="binding site" evidence="6">
    <location>
        <position position="227"/>
    </location>
    <ligand>
        <name>Zn(2+)</name>
        <dbReference type="ChEBI" id="CHEBI:29105"/>
    </ligand>
</feature>
<dbReference type="PANTHER" id="PTHR20855:SF52">
    <property type="entry name" value="ADIPONECTIN RECEPTOR PROTEIN"/>
    <property type="match status" value="1"/>
</dbReference>
<feature type="transmembrane region" description="Helical" evidence="7">
    <location>
        <begin position="176"/>
        <end position="195"/>
    </location>
</feature>
<keyword evidence="4 7" id="KW-1133">Transmembrane helix</keyword>
<accession>A0A0V1ATG3</accession>
<evidence type="ECO:0000256" key="5">
    <source>
        <dbReference type="ARBA" id="ARBA00023136"/>
    </source>
</evidence>
<dbReference type="GO" id="GO:0038023">
    <property type="term" value="F:signaling receptor activity"/>
    <property type="evidence" value="ECO:0007669"/>
    <property type="project" value="TreeGrafter"/>
</dbReference>
<evidence type="ECO:0000256" key="3">
    <source>
        <dbReference type="ARBA" id="ARBA00022692"/>
    </source>
</evidence>
<feature type="transmembrane region" description="Helical" evidence="7">
    <location>
        <begin position="243"/>
        <end position="265"/>
    </location>
</feature>
<dbReference type="eggNOG" id="KOG0748">
    <property type="taxonomic scope" value="Eukaryota"/>
</dbReference>
<dbReference type="FunCoup" id="A0A0V1ATG3">
    <property type="interactions" value="1589"/>
</dbReference>
<dbReference type="Pfam" id="PF03006">
    <property type="entry name" value="HlyIII"/>
    <property type="match status" value="1"/>
</dbReference>
<keyword evidence="6" id="KW-0479">Metal-binding</keyword>
<dbReference type="GO" id="GO:0033211">
    <property type="term" value="P:adiponectin-activated signaling pathway"/>
    <property type="evidence" value="ECO:0007669"/>
    <property type="project" value="TreeGrafter"/>
</dbReference>
<dbReference type="InterPro" id="IPR004254">
    <property type="entry name" value="AdipoR/HlyIII-related"/>
</dbReference>
<gene>
    <name evidence="9" type="ORF">T01_15489</name>
</gene>
<evidence type="ECO:0000256" key="7">
    <source>
        <dbReference type="SAM" id="Phobius"/>
    </source>
</evidence>
<proteinExistence type="inferred from homology"/>
<feature type="transmembrane region" description="Helical" evidence="7">
    <location>
        <begin position="207"/>
        <end position="231"/>
    </location>
</feature>
<keyword evidence="10" id="KW-1185">Reference proteome</keyword>
<evidence type="ECO:0000256" key="4">
    <source>
        <dbReference type="ARBA" id="ARBA00022989"/>
    </source>
</evidence>
<evidence type="ECO:0000256" key="6">
    <source>
        <dbReference type="PIRSR" id="PIRSR604254-1"/>
    </source>
</evidence>